<proteinExistence type="predicted"/>
<dbReference type="Proteomes" id="UP000680067">
    <property type="component" value="Unassembled WGS sequence"/>
</dbReference>
<feature type="non-terminal residue" evidence="1">
    <location>
        <position position="1"/>
    </location>
</feature>
<feature type="non-terminal residue" evidence="1">
    <location>
        <position position="155"/>
    </location>
</feature>
<keyword evidence="2" id="KW-1185">Reference proteome</keyword>
<name>A0A941DT64_9BURK</name>
<organism evidence="1 2">
    <name type="scientific">Undibacterium luofuense</name>
    <dbReference type="NCBI Taxonomy" id="2828733"/>
    <lineage>
        <taxon>Bacteria</taxon>
        <taxon>Pseudomonadati</taxon>
        <taxon>Pseudomonadota</taxon>
        <taxon>Betaproteobacteria</taxon>
        <taxon>Burkholderiales</taxon>
        <taxon>Oxalobacteraceae</taxon>
        <taxon>Undibacterium</taxon>
    </lineage>
</organism>
<evidence type="ECO:0000313" key="2">
    <source>
        <dbReference type="Proteomes" id="UP000680067"/>
    </source>
</evidence>
<reference evidence="1" key="1">
    <citation type="submission" date="2021-04" db="EMBL/GenBank/DDBJ databases">
        <title>novel species isolated from subtropical streams in China.</title>
        <authorList>
            <person name="Lu H."/>
        </authorList>
    </citation>
    <scope>NUCLEOTIDE SEQUENCE</scope>
    <source>
        <strain evidence="1">LFS511W</strain>
    </source>
</reference>
<dbReference type="SUPFAM" id="SSF55486">
    <property type="entry name" value="Metalloproteases ('zincins'), catalytic domain"/>
    <property type="match status" value="1"/>
</dbReference>
<comment type="caution">
    <text evidence="1">The sequence shown here is derived from an EMBL/GenBank/DDBJ whole genome shotgun (WGS) entry which is preliminary data.</text>
</comment>
<dbReference type="AlphaFoldDB" id="A0A941DT64"/>
<accession>A0A941DT64</accession>
<evidence type="ECO:0000313" key="1">
    <source>
        <dbReference type="EMBL" id="MBR7784356.1"/>
    </source>
</evidence>
<gene>
    <name evidence="1" type="ORF">KDM89_19680</name>
</gene>
<dbReference type="EMBL" id="JAGSPN010000133">
    <property type="protein sequence ID" value="MBR7784356.1"/>
    <property type="molecule type" value="Genomic_DNA"/>
</dbReference>
<sequence length="155" mass="16734">GPFVNITDIEAPNTAPSTTTNGVWTAKRGNNAFDDTNVYFHLDQNQRYIQSLGFTGSKSIINRPLNVDTDGVNGDDNSHYQPAAAGKDYLAFGHGCVNDSEDVGVILHEYGHGIQYNINNSWTGGDTGGMGEGFGDYWAASYSYSTANGKTFHPE</sequence>
<protein>
    <submittedName>
        <fullName evidence="1">Uncharacterized protein</fullName>
    </submittedName>
</protein>